<dbReference type="EMBL" id="GBHO01012693">
    <property type="protein sequence ID" value="JAG30911.1"/>
    <property type="molecule type" value="Transcribed_RNA"/>
</dbReference>
<proteinExistence type="predicted"/>
<name>A0A0A9YH08_LYGHE</name>
<protein>
    <submittedName>
        <fullName evidence="2">Protein translocase subunit SecA</fullName>
    </submittedName>
</protein>
<feature type="region of interest" description="Disordered" evidence="1">
    <location>
        <begin position="60"/>
        <end position="124"/>
    </location>
</feature>
<evidence type="ECO:0000313" key="2">
    <source>
        <dbReference type="EMBL" id="JAG30911.1"/>
    </source>
</evidence>
<organism evidence="2">
    <name type="scientific">Lygus hesperus</name>
    <name type="common">Western plant bug</name>
    <dbReference type="NCBI Taxonomy" id="30085"/>
    <lineage>
        <taxon>Eukaryota</taxon>
        <taxon>Metazoa</taxon>
        <taxon>Ecdysozoa</taxon>
        <taxon>Arthropoda</taxon>
        <taxon>Hexapoda</taxon>
        <taxon>Insecta</taxon>
        <taxon>Pterygota</taxon>
        <taxon>Neoptera</taxon>
        <taxon>Paraneoptera</taxon>
        <taxon>Hemiptera</taxon>
        <taxon>Heteroptera</taxon>
        <taxon>Panheteroptera</taxon>
        <taxon>Cimicomorpha</taxon>
        <taxon>Miridae</taxon>
        <taxon>Mirini</taxon>
        <taxon>Lygus</taxon>
    </lineage>
</organism>
<feature type="non-terminal residue" evidence="2">
    <location>
        <position position="1"/>
    </location>
</feature>
<accession>A0A0A9YH08</accession>
<gene>
    <name evidence="2" type="primary">secA_11</name>
    <name evidence="2" type="ORF">CM83_104611</name>
</gene>
<evidence type="ECO:0000256" key="1">
    <source>
        <dbReference type="SAM" id="MobiDB-lite"/>
    </source>
</evidence>
<dbReference type="AlphaFoldDB" id="A0A0A9YH08"/>
<sequence>HPDPLTCTHIFVRNYGVRRPLQPTCDEPFPVIQRVINRRGKEVPVEIGRLKPAYMANELQEEETRTIEFQPRTEQSQPTDSSPSMRPPMSPQPGTSNSVPTEDRRGNTTPWIAKPKTTRSGRTVRLPVRFQDAVLY</sequence>
<reference evidence="2" key="1">
    <citation type="journal article" date="2014" name="PLoS ONE">
        <title>Transcriptome-Based Identification of ABC Transporters in the Western Tarnished Plant Bug Lygus hesperus.</title>
        <authorList>
            <person name="Hull J.J."/>
            <person name="Chaney K."/>
            <person name="Geib S.M."/>
            <person name="Fabrick J.A."/>
            <person name="Brent C.S."/>
            <person name="Walsh D."/>
            <person name="Lavine L.C."/>
        </authorList>
    </citation>
    <scope>NUCLEOTIDE SEQUENCE</scope>
</reference>
<reference evidence="2" key="2">
    <citation type="submission" date="2014-07" db="EMBL/GenBank/DDBJ databases">
        <authorList>
            <person name="Hull J."/>
        </authorList>
    </citation>
    <scope>NUCLEOTIDE SEQUENCE</scope>
</reference>